<dbReference type="AlphaFoldDB" id="A0A2A6CC70"/>
<proteinExistence type="predicted"/>
<keyword evidence="2" id="KW-1185">Reference proteome</keyword>
<evidence type="ECO:0000313" key="1">
    <source>
        <dbReference type="EnsemblMetazoa" id="PPA45456.1"/>
    </source>
</evidence>
<reference evidence="1" key="2">
    <citation type="submission" date="2022-06" db="UniProtKB">
        <authorList>
            <consortium name="EnsemblMetazoa"/>
        </authorList>
    </citation>
    <scope>IDENTIFICATION</scope>
    <source>
        <strain evidence="1">PS312</strain>
    </source>
</reference>
<protein>
    <submittedName>
        <fullName evidence="1">Uncharacterized protein</fullName>
    </submittedName>
</protein>
<evidence type="ECO:0000313" key="2">
    <source>
        <dbReference type="Proteomes" id="UP000005239"/>
    </source>
</evidence>
<accession>A0A8R1Z8B1</accession>
<reference evidence="2" key="1">
    <citation type="journal article" date="2008" name="Nat. Genet.">
        <title>The Pristionchus pacificus genome provides a unique perspective on nematode lifestyle and parasitism.</title>
        <authorList>
            <person name="Dieterich C."/>
            <person name="Clifton S.W."/>
            <person name="Schuster L.N."/>
            <person name="Chinwalla A."/>
            <person name="Delehaunty K."/>
            <person name="Dinkelacker I."/>
            <person name="Fulton L."/>
            <person name="Fulton R."/>
            <person name="Godfrey J."/>
            <person name="Minx P."/>
            <person name="Mitreva M."/>
            <person name="Roeseler W."/>
            <person name="Tian H."/>
            <person name="Witte H."/>
            <person name="Yang S.P."/>
            <person name="Wilson R.K."/>
            <person name="Sommer R.J."/>
        </authorList>
    </citation>
    <scope>NUCLEOTIDE SEQUENCE [LARGE SCALE GENOMIC DNA]</scope>
    <source>
        <strain evidence="2">PS312</strain>
    </source>
</reference>
<name>A0A2A6CC70_PRIPA</name>
<accession>A0A2A6CC70</accession>
<gene>
    <name evidence="1" type="primary">WBGene00283825</name>
</gene>
<sequence length="64" mass="7667">MYIMKSGYVTCNWEYGILRKTMIVKERSDKKEKNEEEGDDRTFMVGIVRSRISIRMKMDRKDGL</sequence>
<dbReference type="EnsemblMetazoa" id="PPA45456.1">
    <property type="protein sequence ID" value="PPA45456.1"/>
    <property type="gene ID" value="WBGene00283825"/>
</dbReference>
<dbReference type="Proteomes" id="UP000005239">
    <property type="component" value="Unassembled WGS sequence"/>
</dbReference>
<organism evidence="1 2">
    <name type="scientific">Pristionchus pacificus</name>
    <name type="common">Parasitic nematode worm</name>
    <dbReference type="NCBI Taxonomy" id="54126"/>
    <lineage>
        <taxon>Eukaryota</taxon>
        <taxon>Metazoa</taxon>
        <taxon>Ecdysozoa</taxon>
        <taxon>Nematoda</taxon>
        <taxon>Chromadorea</taxon>
        <taxon>Rhabditida</taxon>
        <taxon>Rhabditina</taxon>
        <taxon>Diplogasteromorpha</taxon>
        <taxon>Diplogasteroidea</taxon>
        <taxon>Neodiplogasteridae</taxon>
        <taxon>Pristionchus</taxon>
    </lineage>
</organism>